<dbReference type="InterPro" id="IPR003604">
    <property type="entry name" value="Matrin/U1-like-C_Znf_C2H2"/>
</dbReference>
<feature type="coiled-coil region" evidence="1">
    <location>
        <begin position="1270"/>
        <end position="1312"/>
    </location>
</feature>
<feature type="region of interest" description="Disordered" evidence="2">
    <location>
        <begin position="320"/>
        <end position="362"/>
    </location>
</feature>
<feature type="region of interest" description="Disordered" evidence="2">
    <location>
        <begin position="765"/>
        <end position="891"/>
    </location>
</feature>
<feature type="coiled-coil region" evidence="1">
    <location>
        <begin position="1440"/>
        <end position="1475"/>
    </location>
</feature>
<feature type="compositionally biased region" description="Basic and acidic residues" evidence="2">
    <location>
        <begin position="601"/>
        <end position="623"/>
    </location>
</feature>
<feature type="coiled-coil region" evidence="1">
    <location>
        <begin position="139"/>
        <end position="166"/>
    </location>
</feature>
<feature type="compositionally biased region" description="Basic and acidic residues" evidence="2">
    <location>
        <begin position="343"/>
        <end position="354"/>
    </location>
</feature>
<proteinExistence type="predicted"/>
<evidence type="ECO:0000256" key="2">
    <source>
        <dbReference type="SAM" id="MobiDB-lite"/>
    </source>
</evidence>
<dbReference type="GO" id="GO:0008270">
    <property type="term" value="F:zinc ion binding"/>
    <property type="evidence" value="ECO:0007669"/>
    <property type="project" value="InterPro"/>
</dbReference>
<evidence type="ECO:0000259" key="3">
    <source>
        <dbReference type="SMART" id="SM00451"/>
    </source>
</evidence>
<dbReference type="SUPFAM" id="SSF57667">
    <property type="entry name" value="beta-beta-alpha zinc fingers"/>
    <property type="match status" value="1"/>
</dbReference>
<dbReference type="SMART" id="SM00451">
    <property type="entry name" value="ZnF_U1"/>
    <property type="match status" value="1"/>
</dbReference>
<feature type="compositionally biased region" description="Polar residues" evidence="2">
    <location>
        <begin position="589"/>
        <end position="600"/>
    </location>
</feature>
<dbReference type="InterPro" id="IPR036236">
    <property type="entry name" value="Znf_C2H2_sf"/>
</dbReference>
<feature type="region of interest" description="Disordered" evidence="2">
    <location>
        <begin position="500"/>
        <end position="651"/>
    </location>
</feature>
<feature type="coiled-coil region" evidence="1">
    <location>
        <begin position="1337"/>
        <end position="1416"/>
    </location>
</feature>
<feature type="compositionally biased region" description="Basic and acidic residues" evidence="2">
    <location>
        <begin position="684"/>
        <end position="702"/>
    </location>
</feature>
<dbReference type="GO" id="GO:0003676">
    <property type="term" value="F:nucleic acid binding"/>
    <property type="evidence" value="ECO:0007669"/>
    <property type="project" value="InterPro"/>
</dbReference>
<feature type="compositionally biased region" description="Polar residues" evidence="2">
    <location>
        <begin position="226"/>
        <end position="248"/>
    </location>
</feature>
<feature type="compositionally biased region" description="Polar residues" evidence="2">
    <location>
        <begin position="952"/>
        <end position="974"/>
    </location>
</feature>
<feature type="compositionally biased region" description="Polar residues" evidence="2">
    <location>
        <begin position="400"/>
        <end position="419"/>
    </location>
</feature>
<feature type="compositionally biased region" description="Polar residues" evidence="2">
    <location>
        <begin position="430"/>
        <end position="449"/>
    </location>
</feature>
<dbReference type="Pfam" id="PF16501">
    <property type="entry name" value="SCAPER_N"/>
    <property type="match status" value="1"/>
</dbReference>
<feature type="region of interest" description="Disordered" evidence="2">
    <location>
        <begin position="1610"/>
        <end position="1630"/>
    </location>
</feature>
<feature type="compositionally biased region" description="Low complexity" evidence="2">
    <location>
        <begin position="849"/>
        <end position="867"/>
    </location>
</feature>
<feature type="compositionally biased region" description="Basic and acidic residues" evidence="2">
    <location>
        <begin position="980"/>
        <end position="993"/>
    </location>
</feature>
<feature type="compositionally biased region" description="Polar residues" evidence="2">
    <location>
        <begin position="329"/>
        <end position="339"/>
    </location>
</feature>
<feature type="compositionally biased region" description="Polar residues" evidence="2">
    <location>
        <begin position="807"/>
        <end position="821"/>
    </location>
</feature>
<evidence type="ECO:0000256" key="1">
    <source>
        <dbReference type="SAM" id="Coils"/>
    </source>
</evidence>
<feature type="compositionally biased region" description="Polar residues" evidence="2">
    <location>
        <begin position="1109"/>
        <end position="1118"/>
    </location>
</feature>
<feature type="region of interest" description="Disordered" evidence="2">
    <location>
        <begin position="382"/>
        <end position="481"/>
    </location>
</feature>
<feature type="compositionally biased region" description="Polar residues" evidence="2">
    <location>
        <begin position="500"/>
        <end position="557"/>
    </location>
</feature>
<feature type="compositionally biased region" description="Polar residues" evidence="2">
    <location>
        <begin position="703"/>
        <end position="738"/>
    </location>
</feature>
<feature type="region of interest" description="Disordered" evidence="2">
    <location>
        <begin position="210"/>
        <end position="252"/>
    </location>
</feature>
<dbReference type="InterPro" id="IPR032446">
    <property type="entry name" value="SCAPER_N"/>
</dbReference>
<reference evidence="4" key="1">
    <citation type="submission" date="2021-05" db="EMBL/GenBank/DDBJ databases">
        <authorList>
            <person name="Alioto T."/>
            <person name="Alioto T."/>
            <person name="Gomez Garrido J."/>
        </authorList>
    </citation>
    <scope>NUCLEOTIDE SEQUENCE</scope>
</reference>
<feature type="compositionally biased region" description="Polar residues" evidence="2">
    <location>
        <begin position="1618"/>
        <end position="1628"/>
    </location>
</feature>
<feature type="region of interest" description="Disordered" evidence="2">
    <location>
        <begin position="937"/>
        <end position="1130"/>
    </location>
</feature>
<feature type="compositionally biased region" description="Polar residues" evidence="2">
    <location>
        <begin position="466"/>
        <end position="481"/>
    </location>
</feature>
<keyword evidence="1" id="KW-0175">Coiled coil</keyword>
<feature type="region of interest" description="Disordered" evidence="2">
    <location>
        <begin position="667"/>
        <end position="738"/>
    </location>
</feature>
<protein>
    <submittedName>
        <fullName evidence="4">S phase cyclin A-associated protein in the endoplasmic reticulum</fullName>
    </submittedName>
</protein>
<feature type="compositionally biased region" description="Polar residues" evidence="2">
    <location>
        <begin position="765"/>
        <end position="783"/>
    </location>
</feature>
<feature type="region of interest" description="Disordered" evidence="2">
    <location>
        <begin position="1682"/>
        <end position="1706"/>
    </location>
</feature>
<feature type="compositionally biased region" description="Pro residues" evidence="2">
    <location>
        <begin position="1064"/>
        <end position="1074"/>
    </location>
</feature>
<feature type="domain" description="U1-type" evidence="3">
    <location>
        <begin position="1494"/>
        <end position="1528"/>
    </location>
</feature>
<dbReference type="PANTHER" id="PTHR31434">
    <property type="entry name" value="S PHASE CYCLIN A-ASSOCIATED PROTEIN IN THE ENDOPLASMIC RETICULUM"/>
    <property type="match status" value="1"/>
</dbReference>
<dbReference type="EMBL" id="HBUF01340972">
    <property type="protein sequence ID" value="CAG6703362.1"/>
    <property type="molecule type" value="Transcribed_RNA"/>
</dbReference>
<sequence>MSVPRTRVRSISAGRDKKSELHARYWAFLFDNLQRAVDEIYQTCEGDESITECKEVILVLENFTRDFHNLIEWFKLKWEYENTAKPNRPCSLAWEVRKSSPGKVPIKRTARTPLLHTLAKKHLDFIHGKENHQIDNSRLRDLVKHREQCREELSNLRQKHDGSIEDQVVVVDTDSNTSKGVDEDASVLRRCASDPAIFSCNTSLEDNIESLGQTKDRPSEEESVEQPVQTQVVNTSPDTTKCVQNSDSPSKDVVNSKELTVKELVFGDIIFEEAPKTSDSNQAESKLTKDSIIVKDTKNVHLCHLIRSATDPIIVKSKNSKRTKEAASTLRNVSNTNEGPSIAKRDTETKHQDIGKTGAVKLEKKPANLKKVSSLSTLIGTKPVSAVNNPPKLNKVSPRGSMQQLKPQSKLSSTTSAVSKNPLPAALKKVSTTAAKSTSLNPAVTSSGAKSAPVPASSETTKETKVSPNSTSSIQQTKPIPCTQASKTLHSTANTTLAPAKASISSSVNTQAPTKPSTSSSVNTQAPTKPSSTVSSQNRTLATSNSSQTKSIASQSKPIPGRNVAAPVFIPKPPTQITILKNESRHGKNGSNRGASSNETKTNEKQVRSKLNETAPGKEDKVKNHPSQQNSDEINSDGKNSTEQNSTEQHTDSVKTFFNMVKNGSLVTTDDSGLVAPVTGASSGEDKQGTRLEQVEDDKKQNETCSTIAAESATLTQDSSNELKASTKPQPVTPSTGTVKKIKVDKSCMTELDYDEYLASTQNNLNANLEPSSSGENIAQSRNGVGEASNGAASTRGSSMEPIGKLENSSGTIKSITTQCGRNIVQGERGRVPSEVSLHSNSMERSVESLRSAGSSSSAQLSMSNDSMTSVQSIQSWPRDDSMTSVQSIRSWPPLRSNTSIVLETRHQSKQGHSPQVVAKRNSIPLAKEHQKPEFLLHRNSKHPSPLHPKRSQNGGSPQHSNAASKHASPSSQVKPGAVRPDKPKRLVTKDADGWETVTGRYSRHRQDGKGTPATSQQQLSWSSSSLKSGGGHGTKLDIKHRFHMPSPATSLPSLSSLLVDTSPPLPNAPPPTSSQPIGSKEKDRPIISSAGGVYKKKKEEVKRKKTPPLQNKTPNHVSDTESEDDFKAQERHLQERAALLNKEIEDLESTYVDSDDPDAFYVDEPIANRQSLEATYGGILQAMSWSDQTETLDKLEELLAMDKTSHNISWAERIKTLEQLEDIVGRHPGRAIELHQKLSQPLRTQTIPEMIKSFYSRQTKAEQKRDQLLKEKSCKLRELLNKVEEVKVAQNQLSSERREQIDIKLKKAEENRNCHLSNIRKKAHDEEEKGREIAFINELEAQNKRHEFMVQCQEQEDRLQGIVKERAIKQEKKAEKEAAVEERKKIIEAKRQEKLEKLKEKRRIKEERIGRELQEKEKVRLELAREKEMDRQERRQALNAAKLANVEELQKKIQTKLEESAKRHEMNIEQIKKKASVTVKLSDYDVPECVLYVTPKLCSLCTTIIKSDVHLQSHLKGKFHIENLKKVSPPTDSGSNSSVEKLASESAAAAAFAADSTNYIVDAPTDHTNSNINAERDRKKLLRKKCKKIHSKLLNNSFDCREIEDNTKEEQEKENLMDNQSDQTTGSGKIGKIVENGVLEKNTNIADELLVNGTERINPSKPTRKNKRLKSNLINSIETNGSVGGVDPLNMSETGKKQGETGLKSKKKASDEACTLLCTKPFQIDTAANNSSLIRDINRVLGESHSSKESPSKARIVKCLREIEKLVKSQGVSIWSNNNILTLERNLTELIRILRNSDSPGLDQGTFHMQNGVNIFLAVLSLATAGTTDLSVKPFLTCVTCLIQVCTHNVATCVSLLYSTHIVSLCSLVNEKLTLILDSNDDAYNSPNEKEYHIDPLCGMLLSLLTTILHTCQSLDRLSEINSGGDAGQTRDNPATNGTNPTPTPGLMGDGVNTSNGKGGRDAKSSGKTNKLTPTASRVAKSDIILGNLFERLQDVVNYTVCCGIVDKISQFSAHLCTCIDSNPSLASFLENCVNFLNALTATRIFVLRHSSKDASTLLESTIAASEMFGTMSMLYGTLLHQDAPPRDTNFAPSFVLPVSTIRVIHATLTLLNTVANLQLKLFQDILGAEGISLQLRHIATYLLWYCSSDDLSEDNNQQLLHLVIQLVGYFAVNNHDNQLILQSGFTPTVLRQLCSLPFSYFSQPELTRILFPTLLACCHGNQENRKILDQELSYEMLEEFALSPAAQDSLLMKIVNS</sequence>
<name>A0A8D8UIV1_9HEMI</name>
<evidence type="ECO:0000313" key="4">
    <source>
        <dbReference type="EMBL" id="CAG6703362.1"/>
    </source>
</evidence>
<feature type="compositionally biased region" description="Low complexity" evidence="2">
    <location>
        <begin position="1046"/>
        <end position="1063"/>
    </location>
</feature>
<feature type="region of interest" description="Disordered" evidence="2">
    <location>
        <begin position="1924"/>
        <end position="1975"/>
    </location>
</feature>
<feature type="compositionally biased region" description="Polar residues" evidence="2">
    <location>
        <begin position="625"/>
        <end position="648"/>
    </location>
</feature>
<feature type="compositionally biased region" description="Low complexity" evidence="2">
    <location>
        <begin position="1016"/>
        <end position="1028"/>
    </location>
</feature>
<organism evidence="4">
    <name type="scientific">Cacopsylla melanoneura</name>
    <dbReference type="NCBI Taxonomy" id="428564"/>
    <lineage>
        <taxon>Eukaryota</taxon>
        <taxon>Metazoa</taxon>
        <taxon>Ecdysozoa</taxon>
        <taxon>Arthropoda</taxon>
        <taxon>Hexapoda</taxon>
        <taxon>Insecta</taxon>
        <taxon>Pterygota</taxon>
        <taxon>Neoptera</taxon>
        <taxon>Paraneoptera</taxon>
        <taxon>Hemiptera</taxon>
        <taxon>Sternorrhyncha</taxon>
        <taxon>Psylloidea</taxon>
        <taxon>Psyllidae</taxon>
        <taxon>Psyllinae</taxon>
        <taxon>Cacopsylla</taxon>
    </lineage>
</organism>
<dbReference type="PANTHER" id="PTHR31434:SF2">
    <property type="entry name" value="S PHASE CYCLIN A-ASSOCIATED PROTEIN IN THE ENDOPLASMIC RETICULUM"/>
    <property type="match status" value="1"/>
</dbReference>
<accession>A0A8D8UIV1</accession>